<evidence type="ECO:0000313" key="2">
    <source>
        <dbReference type="Proteomes" id="UP000238045"/>
    </source>
</evidence>
<evidence type="ECO:0000313" key="1">
    <source>
        <dbReference type="EMBL" id="PRC19407.1"/>
    </source>
</evidence>
<proteinExistence type="predicted"/>
<sequence>MPPLPPSIADDENDEPAAIIKTTPVQGSPNRLVLNRDGSRLYVASATPPQGITVIDTTNMSVLTTIVGVGSPIWLAMHPSAHRLYASDNSQARDTPITVIDTSSDTVINQIGGFTTVNGMALNSTGARLYIADHGACEVVAIDTTNHQRIIATAVRYAKDICVAPGNARSHVASTADDWTSINLGTNRVVFQTNTVAGEPTSIAHARFTARVYITYRDRGEVYIGDTTTAQASSILRGLLGPFQIAFHTMLERAYLTETDGNRVGIIDTRTQTVTGIIPGFDKPRGIAVAPTGRIAYVANIGNSTVAEVRL</sequence>
<name>A0A2S9EU94_9PSED</name>
<dbReference type="InterPro" id="IPR015943">
    <property type="entry name" value="WD40/YVTN_repeat-like_dom_sf"/>
</dbReference>
<dbReference type="EMBL" id="PCQL01000009">
    <property type="protein sequence ID" value="PRC19407.1"/>
    <property type="molecule type" value="Genomic_DNA"/>
</dbReference>
<dbReference type="SUPFAM" id="SSF50969">
    <property type="entry name" value="YVTN repeat-like/Quinoprotein amine dehydrogenase"/>
    <property type="match status" value="1"/>
</dbReference>
<dbReference type="PANTHER" id="PTHR47197">
    <property type="entry name" value="PROTEIN NIRF"/>
    <property type="match status" value="1"/>
</dbReference>
<keyword evidence="2" id="KW-1185">Reference proteome</keyword>
<organism evidence="1 2">
    <name type="scientific">Pseudomonas poae</name>
    <dbReference type="NCBI Taxonomy" id="200451"/>
    <lineage>
        <taxon>Bacteria</taxon>
        <taxon>Pseudomonadati</taxon>
        <taxon>Pseudomonadota</taxon>
        <taxon>Gammaproteobacteria</taxon>
        <taxon>Pseudomonadales</taxon>
        <taxon>Pseudomonadaceae</taxon>
        <taxon>Pseudomonas</taxon>
    </lineage>
</organism>
<comment type="caution">
    <text evidence="1">The sequence shown here is derived from an EMBL/GenBank/DDBJ whole genome shotgun (WGS) entry which is preliminary data.</text>
</comment>
<dbReference type="AlphaFoldDB" id="A0A2S9EU94"/>
<dbReference type="Proteomes" id="UP000238045">
    <property type="component" value="Unassembled WGS sequence"/>
</dbReference>
<protein>
    <recommendedName>
        <fullName evidence="3">YncE family protein</fullName>
    </recommendedName>
</protein>
<evidence type="ECO:0008006" key="3">
    <source>
        <dbReference type="Google" id="ProtNLM"/>
    </source>
</evidence>
<accession>A0A2S9EU94</accession>
<gene>
    <name evidence="1" type="ORF">CQZ99_11560</name>
</gene>
<dbReference type="InterPro" id="IPR051200">
    <property type="entry name" value="Host-pathogen_enzymatic-act"/>
</dbReference>
<reference evidence="1 2" key="1">
    <citation type="submission" date="2017-09" db="EMBL/GenBank/DDBJ databases">
        <title>Genomic, metabolic, and phenotypic characteristics of bacterial isolates from the natural microbiome of the model nematode Caenorhabditis elegans.</title>
        <authorList>
            <person name="Zimmermann J."/>
            <person name="Obeng N."/>
            <person name="Yang W."/>
            <person name="Obeng O."/>
            <person name="Kissoyan K."/>
            <person name="Pees B."/>
            <person name="Dirksen P."/>
            <person name="Hoppner M."/>
            <person name="Franke A."/>
            <person name="Rosenstiel P."/>
            <person name="Leippe M."/>
            <person name="Dierking K."/>
            <person name="Kaleta C."/>
            <person name="Schulenburg H."/>
        </authorList>
    </citation>
    <scope>NUCLEOTIDE SEQUENCE [LARGE SCALE GENOMIC DNA]</scope>
    <source>
        <strain evidence="1 2">MYb117</strain>
    </source>
</reference>
<dbReference type="RefSeq" id="WP_105696811.1">
    <property type="nucleotide sequence ID" value="NZ_CP159260.1"/>
</dbReference>
<dbReference type="PANTHER" id="PTHR47197:SF3">
    <property type="entry name" value="DIHYDRO-HEME D1 DEHYDROGENASE"/>
    <property type="match status" value="1"/>
</dbReference>
<dbReference type="Gene3D" id="2.130.10.10">
    <property type="entry name" value="YVTN repeat-like/Quinoprotein amine dehydrogenase"/>
    <property type="match status" value="2"/>
</dbReference>
<dbReference type="Pfam" id="PF10282">
    <property type="entry name" value="Lactonase"/>
    <property type="match status" value="1"/>
</dbReference>
<dbReference type="InterPro" id="IPR019405">
    <property type="entry name" value="Lactonase_7-beta_prop"/>
</dbReference>
<dbReference type="InterPro" id="IPR011044">
    <property type="entry name" value="Quino_amine_DH_bsu"/>
</dbReference>